<dbReference type="GO" id="GO:0016740">
    <property type="term" value="F:transferase activity"/>
    <property type="evidence" value="ECO:0007669"/>
    <property type="project" value="UniProtKB-KW"/>
</dbReference>
<dbReference type="InterPro" id="IPR036282">
    <property type="entry name" value="Glutathione-S-Trfase_C_sf"/>
</dbReference>
<dbReference type="RefSeq" id="WP_164615187.1">
    <property type="nucleotide sequence ID" value="NZ_JAAIKE010000012.1"/>
</dbReference>
<dbReference type="AlphaFoldDB" id="A0A6B3RSK2"/>
<dbReference type="CDD" id="cd00570">
    <property type="entry name" value="GST_N_family"/>
    <property type="match status" value="1"/>
</dbReference>
<gene>
    <name evidence="2" type="ORF">G3572_20025</name>
</gene>
<dbReference type="EMBL" id="JAAIKE010000012">
    <property type="protein sequence ID" value="NEX48491.1"/>
    <property type="molecule type" value="Genomic_DNA"/>
</dbReference>
<dbReference type="PROSITE" id="PS50405">
    <property type="entry name" value="GST_CTER"/>
    <property type="match status" value="1"/>
</dbReference>
<dbReference type="SUPFAM" id="SSF52833">
    <property type="entry name" value="Thioredoxin-like"/>
    <property type="match status" value="1"/>
</dbReference>
<dbReference type="PANTHER" id="PTHR44051:SF8">
    <property type="entry name" value="GLUTATHIONE S-TRANSFERASE GSTA"/>
    <property type="match status" value="1"/>
</dbReference>
<accession>A0A6B3RSK2</accession>
<organism evidence="2 3">
    <name type="scientific">Pseudotabrizicola algicola</name>
    <dbReference type="NCBI Taxonomy" id="2709381"/>
    <lineage>
        <taxon>Bacteria</taxon>
        <taxon>Pseudomonadati</taxon>
        <taxon>Pseudomonadota</taxon>
        <taxon>Alphaproteobacteria</taxon>
        <taxon>Rhodobacterales</taxon>
        <taxon>Paracoccaceae</taxon>
        <taxon>Pseudotabrizicola</taxon>
    </lineage>
</organism>
<feature type="domain" description="GST C-terminal" evidence="1">
    <location>
        <begin position="83"/>
        <end position="211"/>
    </location>
</feature>
<name>A0A6B3RSK2_9RHOB</name>
<dbReference type="InterPro" id="IPR010987">
    <property type="entry name" value="Glutathione-S-Trfase_C-like"/>
</dbReference>
<dbReference type="Pfam" id="PF13410">
    <property type="entry name" value="GST_C_2"/>
    <property type="match status" value="1"/>
</dbReference>
<dbReference type="Pfam" id="PF13409">
    <property type="entry name" value="GST_N_2"/>
    <property type="match status" value="1"/>
</dbReference>
<keyword evidence="2" id="KW-0808">Transferase</keyword>
<dbReference type="Gene3D" id="1.20.1050.10">
    <property type="match status" value="1"/>
</dbReference>
<comment type="caution">
    <text evidence="2">The sequence shown here is derived from an EMBL/GenBank/DDBJ whole genome shotgun (WGS) entry which is preliminary data.</text>
</comment>
<evidence type="ECO:0000313" key="2">
    <source>
        <dbReference type="EMBL" id="NEX48491.1"/>
    </source>
</evidence>
<dbReference type="InterPro" id="IPR036249">
    <property type="entry name" value="Thioredoxin-like_sf"/>
</dbReference>
<evidence type="ECO:0000313" key="3">
    <source>
        <dbReference type="Proteomes" id="UP000481421"/>
    </source>
</evidence>
<dbReference type="SUPFAM" id="SSF47616">
    <property type="entry name" value="GST C-terminal domain-like"/>
    <property type="match status" value="1"/>
</dbReference>
<keyword evidence="3" id="KW-1185">Reference proteome</keyword>
<sequence>MPCILYYSRNPNPRLAVAVARHVRVPVTFEWCAPFDPAERARFLALNPWGRIPILVEDGRALWEADAIACRLSQRAGSAFWRTGAALPDMIRWISWGKETFVRACDMVHFERGTKQRYGLGPVDPALIAEGLALFHEAAALLEAELAGRDWLMADGLSYADFRMATFLPFNDVAGLPLAEYPHLSAWAARLQALPFWADPFGGLDAPALPPVAGEAAP</sequence>
<dbReference type="PANTHER" id="PTHR44051">
    <property type="entry name" value="GLUTATHIONE S-TRANSFERASE-RELATED"/>
    <property type="match status" value="1"/>
</dbReference>
<evidence type="ECO:0000259" key="1">
    <source>
        <dbReference type="PROSITE" id="PS50405"/>
    </source>
</evidence>
<dbReference type="Gene3D" id="3.40.30.10">
    <property type="entry name" value="Glutaredoxin"/>
    <property type="match status" value="1"/>
</dbReference>
<proteinExistence type="predicted"/>
<dbReference type="InterPro" id="IPR004045">
    <property type="entry name" value="Glutathione_S-Trfase_N"/>
</dbReference>
<protein>
    <submittedName>
        <fullName evidence="2">Glutathione S-transferase family protein</fullName>
    </submittedName>
</protein>
<dbReference type="Proteomes" id="UP000481421">
    <property type="component" value="Unassembled WGS sequence"/>
</dbReference>
<reference evidence="2 3" key="1">
    <citation type="submission" date="2020-02" db="EMBL/GenBank/DDBJ databases">
        <title>Rhodobacter algicola sp. nov., isolated from microalga culture.</title>
        <authorList>
            <person name="Park C.-Y."/>
        </authorList>
    </citation>
    <scope>NUCLEOTIDE SEQUENCE [LARGE SCALE GENOMIC DNA]</scope>
    <source>
        <strain evidence="2 3">ETT8</strain>
    </source>
</reference>